<proteinExistence type="predicted"/>
<dbReference type="InterPro" id="IPR007074">
    <property type="entry name" value="LicD/FKTN/FKRP_NTP_transf"/>
</dbReference>
<dbReference type="EMBL" id="JBBMER010000007">
    <property type="protein sequence ID" value="MEQ2380253.1"/>
    <property type="molecule type" value="Genomic_DNA"/>
</dbReference>
<dbReference type="PANTHER" id="PTHR43404">
    <property type="entry name" value="LIPOPOLYSACCHARIDE CHOLINEPHOSPHOTRANSFERASE LICD"/>
    <property type="match status" value="1"/>
</dbReference>
<gene>
    <name evidence="2" type="ORF">WMO14_10210</name>
</gene>
<dbReference type="InterPro" id="IPR052942">
    <property type="entry name" value="LPS_cholinephosphotransferase"/>
</dbReference>
<reference evidence="2 3" key="1">
    <citation type="submission" date="2024-03" db="EMBL/GenBank/DDBJ databases">
        <title>Human intestinal bacterial collection.</title>
        <authorList>
            <person name="Pauvert C."/>
            <person name="Hitch T.C.A."/>
            <person name="Clavel T."/>
        </authorList>
    </citation>
    <scope>NUCLEOTIDE SEQUENCE [LARGE SCALE GENOMIC DNA]</scope>
    <source>
        <strain evidence="2 3">CLA-AA-H255</strain>
    </source>
</reference>
<evidence type="ECO:0000313" key="2">
    <source>
        <dbReference type="EMBL" id="MEQ2380253.1"/>
    </source>
</evidence>
<sequence length="301" mass="35920">MLELDDNYFKEEERCGFKISSMMKRVWAVEMDVLTEIDRICKEYGLTYYAAFGTMLGAVRHNGFVPWDDDIDIYMLRPDYQALMKVLSDELPQGYYNSSSYSDSTHMQPLTSVMNTKYIITDVSERKKFYGCPYICGVDIFPLDYIPSDEEELSVFRNLYTIIYSTAREYYQYSKEELEEYLKRIEEMCNTKIDREGNIPNQLWLLLDKVAGIFGEDECEYLTYLPTNICYDAELKYKKEWFKSAKRFPFEYISVPLPNGYDELLKVTYSDYMKYDKQRGRAHDYPFYKKQEEFLMENNLL</sequence>
<name>A0ABV1BXR5_9FIRM</name>
<comment type="caution">
    <text evidence="2">The sequence shown here is derived from an EMBL/GenBank/DDBJ whole genome shotgun (WGS) entry which is preliminary data.</text>
</comment>
<evidence type="ECO:0000313" key="3">
    <source>
        <dbReference type="Proteomes" id="UP001442364"/>
    </source>
</evidence>
<dbReference type="PANTHER" id="PTHR43404:SF2">
    <property type="entry name" value="LIPOPOLYSACCHARIDE CHOLINEPHOSPHOTRANSFERASE LICD"/>
    <property type="match status" value="1"/>
</dbReference>
<evidence type="ECO:0000259" key="1">
    <source>
        <dbReference type="Pfam" id="PF04991"/>
    </source>
</evidence>
<keyword evidence="3" id="KW-1185">Reference proteome</keyword>
<dbReference type="RefSeq" id="WP_349153778.1">
    <property type="nucleotide sequence ID" value="NZ_DAWDIQ010000003.1"/>
</dbReference>
<protein>
    <submittedName>
        <fullName evidence="2">LicD family protein</fullName>
    </submittedName>
</protein>
<feature type="domain" description="LicD/FKTN/FKRP nucleotidyltransferase" evidence="1">
    <location>
        <begin position="41"/>
        <end position="269"/>
    </location>
</feature>
<dbReference type="Proteomes" id="UP001442364">
    <property type="component" value="Unassembled WGS sequence"/>
</dbReference>
<accession>A0ABV1BXR5</accession>
<organism evidence="2 3">
    <name type="scientific">[Lactobacillus] rogosae</name>
    <dbReference type="NCBI Taxonomy" id="706562"/>
    <lineage>
        <taxon>Bacteria</taxon>
        <taxon>Bacillati</taxon>
        <taxon>Bacillota</taxon>
        <taxon>Clostridia</taxon>
        <taxon>Lachnospirales</taxon>
        <taxon>Lachnospiraceae</taxon>
        <taxon>Lachnospira</taxon>
    </lineage>
</organism>
<dbReference type="Pfam" id="PF04991">
    <property type="entry name" value="LicD"/>
    <property type="match status" value="1"/>
</dbReference>